<dbReference type="Proteomes" id="UP000011713">
    <property type="component" value="Unassembled WGS sequence"/>
</dbReference>
<dbReference type="EnsemblProtists" id="HpaT806466">
    <property type="protein sequence ID" value="HpaP806466"/>
    <property type="gene ID" value="HpaG806466"/>
</dbReference>
<evidence type="ECO:0000313" key="2">
    <source>
        <dbReference type="Proteomes" id="UP000011713"/>
    </source>
</evidence>
<dbReference type="EMBL" id="JH598312">
    <property type="status" value="NOT_ANNOTATED_CDS"/>
    <property type="molecule type" value="Genomic_DNA"/>
</dbReference>
<name>M4BJ88_HYAAE</name>
<dbReference type="InParanoid" id="M4BJ88"/>
<sequence length="62" mass="7038">MSLLLPHLFSPQSDCDIVLSDYRARVYEANADVQLLVAAIAPTQVVDSRFDVCQTWRRCRSP</sequence>
<protein>
    <submittedName>
        <fullName evidence="1">Uncharacterized protein</fullName>
    </submittedName>
</protein>
<accession>M4BJ88</accession>
<evidence type="ECO:0000313" key="1">
    <source>
        <dbReference type="EnsemblProtists" id="HpaP806466"/>
    </source>
</evidence>
<reference evidence="2" key="1">
    <citation type="journal article" date="2010" name="Science">
        <title>Signatures of adaptation to obligate biotrophy in the Hyaloperonospora arabidopsidis genome.</title>
        <authorList>
            <person name="Baxter L."/>
            <person name="Tripathy S."/>
            <person name="Ishaque N."/>
            <person name="Boot N."/>
            <person name="Cabral A."/>
            <person name="Kemen E."/>
            <person name="Thines M."/>
            <person name="Ah-Fong A."/>
            <person name="Anderson R."/>
            <person name="Badejoko W."/>
            <person name="Bittner-Eddy P."/>
            <person name="Boore J.L."/>
            <person name="Chibucos M.C."/>
            <person name="Coates M."/>
            <person name="Dehal P."/>
            <person name="Delehaunty K."/>
            <person name="Dong S."/>
            <person name="Downton P."/>
            <person name="Dumas B."/>
            <person name="Fabro G."/>
            <person name="Fronick C."/>
            <person name="Fuerstenberg S.I."/>
            <person name="Fulton L."/>
            <person name="Gaulin E."/>
            <person name="Govers F."/>
            <person name="Hughes L."/>
            <person name="Humphray S."/>
            <person name="Jiang R.H."/>
            <person name="Judelson H."/>
            <person name="Kamoun S."/>
            <person name="Kyung K."/>
            <person name="Meijer H."/>
            <person name="Minx P."/>
            <person name="Morris P."/>
            <person name="Nelson J."/>
            <person name="Phuntumart V."/>
            <person name="Qutob D."/>
            <person name="Rehmany A."/>
            <person name="Rougon-Cardoso A."/>
            <person name="Ryden P."/>
            <person name="Torto-Alalibo T."/>
            <person name="Studholme D."/>
            <person name="Wang Y."/>
            <person name="Win J."/>
            <person name="Wood J."/>
            <person name="Clifton S.W."/>
            <person name="Rogers J."/>
            <person name="Van den Ackerveken G."/>
            <person name="Jones J.D."/>
            <person name="McDowell J.M."/>
            <person name="Beynon J."/>
            <person name="Tyler B.M."/>
        </authorList>
    </citation>
    <scope>NUCLEOTIDE SEQUENCE [LARGE SCALE GENOMIC DNA]</scope>
    <source>
        <strain evidence="2">Emoy2</strain>
    </source>
</reference>
<reference evidence="1" key="2">
    <citation type="submission" date="2015-06" db="UniProtKB">
        <authorList>
            <consortium name="EnsemblProtists"/>
        </authorList>
    </citation>
    <scope>IDENTIFICATION</scope>
    <source>
        <strain evidence="1">Emoy2</strain>
    </source>
</reference>
<dbReference type="VEuPathDB" id="FungiDB:HpaG806466"/>
<organism evidence="1 2">
    <name type="scientific">Hyaloperonospora arabidopsidis (strain Emoy2)</name>
    <name type="common">Downy mildew agent</name>
    <name type="synonym">Peronospora arabidopsidis</name>
    <dbReference type="NCBI Taxonomy" id="559515"/>
    <lineage>
        <taxon>Eukaryota</taxon>
        <taxon>Sar</taxon>
        <taxon>Stramenopiles</taxon>
        <taxon>Oomycota</taxon>
        <taxon>Peronosporomycetes</taxon>
        <taxon>Peronosporales</taxon>
        <taxon>Peronosporaceae</taxon>
        <taxon>Hyaloperonospora</taxon>
    </lineage>
</organism>
<proteinExistence type="predicted"/>
<dbReference type="HOGENOM" id="CLU_2908866_0_0_1"/>
<keyword evidence="2" id="KW-1185">Reference proteome</keyword>
<dbReference type="AlphaFoldDB" id="M4BJ88"/>